<dbReference type="Proteomes" id="UP001281761">
    <property type="component" value="Unassembled WGS sequence"/>
</dbReference>
<dbReference type="InterPro" id="IPR011992">
    <property type="entry name" value="EF-hand-dom_pair"/>
</dbReference>
<feature type="domain" description="EF-hand" evidence="3">
    <location>
        <begin position="45"/>
        <end position="80"/>
    </location>
</feature>
<comment type="caution">
    <text evidence="4">The sequence shown here is derived from an EMBL/GenBank/DDBJ whole genome shotgun (WGS) entry which is preliminary data.</text>
</comment>
<organism evidence="4 5">
    <name type="scientific">Blattamonas nauphoetae</name>
    <dbReference type="NCBI Taxonomy" id="2049346"/>
    <lineage>
        <taxon>Eukaryota</taxon>
        <taxon>Metamonada</taxon>
        <taxon>Preaxostyla</taxon>
        <taxon>Oxymonadida</taxon>
        <taxon>Blattamonas</taxon>
    </lineage>
</organism>
<dbReference type="PROSITE" id="PS50222">
    <property type="entry name" value="EF_HAND_2"/>
    <property type="match status" value="2"/>
</dbReference>
<dbReference type="CDD" id="cd00051">
    <property type="entry name" value="EFh"/>
    <property type="match status" value="1"/>
</dbReference>
<dbReference type="InterPro" id="IPR002048">
    <property type="entry name" value="EF_hand_dom"/>
</dbReference>
<evidence type="ECO:0000313" key="5">
    <source>
        <dbReference type="Proteomes" id="UP001281761"/>
    </source>
</evidence>
<dbReference type="PANTHER" id="PTHR23050">
    <property type="entry name" value="CALCIUM BINDING PROTEIN"/>
    <property type="match status" value="1"/>
</dbReference>
<evidence type="ECO:0000259" key="3">
    <source>
        <dbReference type="PROSITE" id="PS50222"/>
    </source>
</evidence>
<proteinExistence type="predicted"/>
<dbReference type="InterPro" id="IPR050145">
    <property type="entry name" value="Centrin_CML-like"/>
</dbReference>
<keyword evidence="1" id="KW-0677">Repeat</keyword>
<evidence type="ECO:0000256" key="1">
    <source>
        <dbReference type="ARBA" id="ARBA00022737"/>
    </source>
</evidence>
<keyword evidence="2" id="KW-0106">Calcium</keyword>
<dbReference type="SMART" id="SM00054">
    <property type="entry name" value="EFh"/>
    <property type="match status" value="2"/>
</dbReference>
<reference evidence="4 5" key="1">
    <citation type="journal article" date="2022" name="bioRxiv">
        <title>Genomics of Preaxostyla Flagellates Illuminates Evolutionary Transitions and the Path Towards Mitochondrial Loss.</title>
        <authorList>
            <person name="Novak L.V.F."/>
            <person name="Treitli S.C."/>
            <person name="Pyrih J."/>
            <person name="Halakuc P."/>
            <person name="Pipaliya S.V."/>
            <person name="Vacek V."/>
            <person name="Brzon O."/>
            <person name="Soukal P."/>
            <person name="Eme L."/>
            <person name="Dacks J.B."/>
            <person name="Karnkowska A."/>
            <person name="Elias M."/>
            <person name="Hampl V."/>
        </authorList>
    </citation>
    <scope>NUCLEOTIDE SEQUENCE [LARGE SCALE GENOMIC DNA]</scope>
    <source>
        <strain evidence="4">NAU3</strain>
        <tissue evidence="4">Gut</tissue>
    </source>
</reference>
<gene>
    <name evidence="4" type="ORF">BLNAU_888</name>
</gene>
<dbReference type="Gene3D" id="1.10.238.10">
    <property type="entry name" value="EF-hand"/>
    <property type="match status" value="1"/>
</dbReference>
<dbReference type="Pfam" id="PF13499">
    <property type="entry name" value="EF-hand_7"/>
    <property type="match status" value="1"/>
</dbReference>
<dbReference type="EMBL" id="JARBJD010000003">
    <property type="protein sequence ID" value="KAK2964357.1"/>
    <property type="molecule type" value="Genomic_DNA"/>
</dbReference>
<protein>
    <recommendedName>
        <fullName evidence="3">EF-hand domain-containing protein</fullName>
    </recommendedName>
</protein>
<evidence type="ECO:0000313" key="4">
    <source>
        <dbReference type="EMBL" id="KAK2964357.1"/>
    </source>
</evidence>
<dbReference type="PROSITE" id="PS00018">
    <property type="entry name" value="EF_HAND_1"/>
    <property type="match status" value="2"/>
</dbReference>
<keyword evidence="5" id="KW-1185">Reference proteome</keyword>
<dbReference type="InterPro" id="IPR018247">
    <property type="entry name" value="EF_Hand_1_Ca_BS"/>
</dbReference>
<dbReference type="SUPFAM" id="SSF47473">
    <property type="entry name" value="EF-hand"/>
    <property type="match status" value="1"/>
</dbReference>
<accession>A0ABQ9YKT6</accession>
<evidence type="ECO:0000256" key="2">
    <source>
        <dbReference type="ARBA" id="ARBA00022837"/>
    </source>
</evidence>
<name>A0ABQ9YKT6_9EUKA</name>
<feature type="domain" description="EF-hand" evidence="3">
    <location>
        <begin position="8"/>
        <end position="43"/>
    </location>
</feature>
<sequence length="111" mass="13017">MDDELTRQEIDTLREAFVLFDTNKSGSVDREELLAIIKSLNDSNYDEKDNEQTFQKFDVDGNGTIDFPEFLTLMLPRIRKKNQPFIFTNIYAMLDQNWKLFSEDQSGKLNP</sequence>